<keyword evidence="7" id="KW-1133">Transmembrane helix</keyword>
<dbReference type="PANTHER" id="PTHR14789:SF9">
    <property type="entry name" value="THROMBOMODULIN"/>
    <property type="match status" value="1"/>
</dbReference>
<sequence length="270" mass="30457">MGHFWIGTEGDCLSKTTQGDSVTLNRERKDVACSSKCMMVSSNKNLTEHSCEEQADGFLCDDIQWENCWENAASEVQILNKKDCLLGPCEHNCKNVPGGHMCSCSSNFKPSRKNPKRCEYYCNSHTCPLQSITQECPEGFIKDEMQCTDLDECLSNHNNCEQECMNTFGRYKCFCKDGFKLVNKSKCVPLINNTPITGTLVTPSVNYTFSHAAFATPAEYIGLTLFIILVISALKTWNSSDPKFLQEHINNTSKKPQKNPDKHLRICRPH</sequence>
<dbReference type="PROSITE" id="PS01186">
    <property type="entry name" value="EGF_2"/>
    <property type="match status" value="1"/>
</dbReference>
<dbReference type="GO" id="GO:0005509">
    <property type="term" value="F:calcium ion binding"/>
    <property type="evidence" value="ECO:0007669"/>
    <property type="project" value="InterPro"/>
</dbReference>
<organism evidence="12 13">
    <name type="scientific">Hemibagrus guttatus</name>
    <dbReference type="NCBI Taxonomy" id="175788"/>
    <lineage>
        <taxon>Eukaryota</taxon>
        <taxon>Metazoa</taxon>
        <taxon>Chordata</taxon>
        <taxon>Craniata</taxon>
        <taxon>Vertebrata</taxon>
        <taxon>Euteleostomi</taxon>
        <taxon>Actinopterygii</taxon>
        <taxon>Neopterygii</taxon>
        <taxon>Teleostei</taxon>
        <taxon>Ostariophysi</taxon>
        <taxon>Siluriformes</taxon>
        <taxon>Bagridae</taxon>
        <taxon>Hemibagrus</taxon>
    </lineage>
</organism>
<feature type="region of interest" description="Disordered" evidence="10">
    <location>
        <begin position="251"/>
        <end position="270"/>
    </location>
</feature>
<feature type="domain" description="EGF-like" evidence="11">
    <location>
        <begin position="173"/>
        <end position="187"/>
    </location>
</feature>
<evidence type="ECO:0000256" key="2">
    <source>
        <dbReference type="ARBA" id="ARBA00022536"/>
    </source>
</evidence>
<gene>
    <name evidence="12" type="ORF">QTP70_033090</name>
</gene>
<dbReference type="Gene3D" id="2.10.25.10">
    <property type="entry name" value="Laminin"/>
    <property type="match status" value="2"/>
</dbReference>
<keyword evidence="9" id="KW-1015">Disulfide bond</keyword>
<dbReference type="PROSITE" id="PS01187">
    <property type="entry name" value="EGF_CA"/>
    <property type="match status" value="1"/>
</dbReference>
<evidence type="ECO:0000256" key="1">
    <source>
        <dbReference type="ARBA" id="ARBA00004479"/>
    </source>
</evidence>
<accession>A0AAE0V3S8</accession>
<dbReference type="InterPro" id="IPR049883">
    <property type="entry name" value="NOTCH1_EGF-like"/>
</dbReference>
<dbReference type="InterPro" id="IPR051505">
    <property type="entry name" value="C-type_lectin_domain"/>
</dbReference>
<keyword evidence="8" id="KW-0472">Membrane</keyword>
<evidence type="ECO:0000256" key="7">
    <source>
        <dbReference type="ARBA" id="ARBA00022989"/>
    </source>
</evidence>
<dbReference type="Pfam" id="PF07645">
    <property type="entry name" value="EGF_CA"/>
    <property type="match status" value="1"/>
</dbReference>
<evidence type="ECO:0000256" key="6">
    <source>
        <dbReference type="ARBA" id="ARBA00022737"/>
    </source>
</evidence>
<proteinExistence type="predicted"/>
<evidence type="ECO:0000259" key="11">
    <source>
        <dbReference type="PROSITE" id="PS01186"/>
    </source>
</evidence>
<dbReference type="PANTHER" id="PTHR14789">
    <property type="entry name" value="CHONDROLECTIN VARIANT CHODLFDELTAE"/>
    <property type="match status" value="1"/>
</dbReference>
<evidence type="ECO:0000256" key="3">
    <source>
        <dbReference type="ARBA" id="ARBA00022692"/>
    </source>
</evidence>
<evidence type="ECO:0000256" key="8">
    <source>
        <dbReference type="ARBA" id="ARBA00023136"/>
    </source>
</evidence>
<evidence type="ECO:0000256" key="9">
    <source>
        <dbReference type="ARBA" id="ARBA00023157"/>
    </source>
</evidence>
<keyword evidence="3" id="KW-0812">Transmembrane</keyword>
<dbReference type="Proteomes" id="UP001274896">
    <property type="component" value="Unassembled WGS sequence"/>
</dbReference>
<keyword evidence="6" id="KW-0677">Repeat</keyword>
<evidence type="ECO:0000313" key="12">
    <source>
        <dbReference type="EMBL" id="KAK3538225.1"/>
    </source>
</evidence>
<dbReference type="SMART" id="SM00181">
    <property type="entry name" value="EGF"/>
    <property type="match status" value="2"/>
</dbReference>
<dbReference type="EMBL" id="JAUCMX010000008">
    <property type="protein sequence ID" value="KAK3538225.1"/>
    <property type="molecule type" value="Genomic_DNA"/>
</dbReference>
<protein>
    <recommendedName>
        <fullName evidence="11">EGF-like domain-containing protein</fullName>
    </recommendedName>
</protein>
<dbReference type="GO" id="GO:0030246">
    <property type="term" value="F:carbohydrate binding"/>
    <property type="evidence" value="ECO:0007669"/>
    <property type="project" value="UniProtKB-KW"/>
</dbReference>
<name>A0AAE0V3S8_9TELE</name>
<keyword evidence="13" id="KW-1185">Reference proteome</keyword>
<dbReference type="InterPro" id="IPR000742">
    <property type="entry name" value="EGF"/>
</dbReference>
<dbReference type="FunFam" id="2.10.25.10:FF:000038">
    <property type="entry name" value="Fibrillin 2"/>
    <property type="match status" value="1"/>
</dbReference>
<keyword evidence="5" id="KW-0430">Lectin</keyword>
<dbReference type="GO" id="GO:0030855">
    <property type="term" value="P:epithelial cell differentiation"/>
    <property type="evidence" value="ECO:0007669"/>
    <property type="project" value="UniProtKB-ARBA"/>
</dbReference>
<dbReference type="GO" id="GO:0016020">
    <property type="term" value="C:membrane"/>
    <property type="evidence" value="ECO:0007669"/>
    <property type="project" value="UniProtKB-SubCell"/>
</dbReference>
<evidence type="ECO:0000256" key="4">
    <source>
        <dbReference type="ARBA" id="ARBA00022729"/>
    </source>
</evidence>
<comment type="subcellular location">
    <subcellularLocation>
        <location evidence="1">Membrane</location>
        <topology evidence="1">Single-pass type I membrane protein</topology>
    </subcellularLocation>
</comment>
<dbReference type="InterPro" id="IPR001881">
    <property type="entry name" value="EGF-like_Ca-bd_dom"/>
</dbReference>
<dbReference type="AlphaFoldDB" id="A0AAE0V3S8"/>
<evidence type="ECO:0000313" key="13">
    <source>
        <dbReference type="Proteomes" id="UP001274896"/>
    </source>
</evidence>
<keyword evidence="4" id="KW-0732">Signal</keyword>
<evidence type="ECO:0000256" key="5">
    <source>
        <dbReference type="ARBA" id="ARBA00022734"/>
    </source>
</evidence>
<dbReference type="SMART" id="SM00179">
    <property type="entry name" value="EGF_CA"/>
    <property type="match status" value="2"/>
</dbReference>
<keyword evidence="2" id="KW-0245">EGF-like domain</keyword>
<reference evidence="12" key="1">
    <citation type="submission" date="2023-06" db="EMBL/GenBank/DDBJ databases">
        <title>Male Hemibagrus guttatus genome.</title>
        <authorList>
            <person name="Bian C."/>
        </authorList>
    </citation>
    <scope>NUCLEOTIDE SEQUENCE</scope>
    <source>
        <strain evidence="12">Male_cb2023</strain>
        <tissue evidence="12">Muscle</tissue>
    </source>
</reference>
<evidence type="ECO:0000256" key="10">
    <source>
        <dbReference type="SAM" id="MobiDB-lite"/>
    </source>
</evidence>
<dbReference type="SUPFAM" id="SSF57196">
    <property type="entry name" value="EGF/Laminin"/>
    <property type="match status" value="1"/>
</dbReference>
<comment type="caution">
    <text evidence="12">The sequence shown here is derived from an EMBL/GenBank/DDBJ whole genome shotgun (WGS) entry which is preliminary data.</text>
</comment>
<dbReference type="InterPro" id="IPR018097">
    <property type="entry name" value="EGF_Ca-bd_CS"/>
</dbReference>